<evidence type="ECO:0000313" key="2">
    <source>
        <dbReference type="Proteomes" id="UP000189628"/>
    </source>
</evidence>
<dbReference type="EMBL" id="CP019912">
    <property type="protein sequence ID" value="AQW31837.1"/>
    <property type="molecule type" value="Genomic_DNA"/>
</dbReference>
<organism evidence="1 2">
    <name type="scientific">blood disease bacterium A2-HR MARDI</name>
    <dbReference type="NCBI Taxonomy" id="1944648"/>
    <lineage>
        <taxon>Bacteria</taxon>
        <taxon>Pseudomonadati</taxon>
        <taxon>Pseudomonadota</taxon>
        <taxon>Betaproteobacteria</taxon>
        <taxon>Burkholderiales</taxon>
        <taxon>Burkholderiaceae</taxon>
        <taxon>Ralstonia</taxon>
        <taxon>Ralstonia solanacearum species complex</taxon>
    </lineage>
</organism>
<evidence type="ECO:0000313" key="1">
    <source>
        <dbReference type="EMBL" id="AQW31837.1"/>
    </source>
</evidence>
<reference evidence="1 2" key="1">
    <citation type="submission" date="2017-02" db="EMBL/GenBank/DDBJ databases">
        <title>Blood Disease Bacterium A2-HR MARDI.</title>
        <authorList>
            <person name="Badrun R."/>
            <person name="Abu Bakar N."/>
            <person name="Laboh R."/>
        </authorList>
    </citation>
    <scope>NUCLEOTIDE SEQUENCE [LARGE SCALE GENOMIC DNA]</scope>
    <source>
        <strain evidence="1 2">A2-HR MARDI</strain>
        <plasmid evidence="2">Plasmid</plasmid>
    </source>
</reference>
<name>A0A1U9VNQ8_9RALS</name>
<proteinExistence type="predicted"/>
<keyword evidence="1" id="KW-0614">Plasmid</keyword>
<gene>
    <name evidence="1" type="ORF">B0B51_18030</name>
</gene>
<geneLocation type="plasmid" evidence="1">
    <name>unnamed</name>
</geneLocation>
<dbReference type="AlphaFoldDB" id="A0A1U9VNQ8"/>
<accession>A0A1U9VNQ8</accession>
<dbReference type="Proteomes" id="UP000189628">
    <property type="component" value="Plasmid unnamed"/>
</dbReference>
<sequence length="97" mass="10758">MNRPAHVLVAIDVANGKAARHFNVQPPGVWLCRRRQKLVDGLQGQPGQFRQALTIYAVQQVQKKVAIGTLTRNIPCCAEVVQGRAPLLFLFANSHYP</sequence>
<protein>
    <submittedName>
        <fullName evidence="1">Uncharacterized protein</fullName>
    </submittedName>
</protein>